<evidence type="ECO:0000256" key="3">
    <source>
        <dbReference type="ARBA" id="ARBA00022723"/>
    </source>
</evidence>
<keyword evidence="2" id="KW-0808">Transferase</keyword>
<accession>A0ABQ5VLV1</accession>
<dbReference type="InterPro" id="IPR008567">
    <property type="entry name" value="BKACE"/>
</dbReference>
<dbReference type="InterPro" id="IPR013785">
    <property type="entry name" value="Aldolase_TIM"/>
</dbReference>
<evidence type="ECO:0000256" key="2">
    <source>
        <dbReference type="ARBA" id="ARBA00022679"/>
    </source>
</evidence>
<reference evidence="5" key="1">
    <citation type="journal article" date="2014" name="Int. J. Syst. Evol. Microbiol.">
        <title>Complete genome of a new Firmicutes species belonging to the dominant human colonic microbiota ('Ruminococcus bicirculans') reveals two chromosomes and a selective capacity to utilize plant glucans.</title>
        <authorList>
            <consortium name="NISC Comparative Sequencing Program"/>
            <person name="Wegmann U."/>
            <person name="Louis P."/>
            <person name="Goesmann A."/>
            <person name="Henrissat B."/>
            <person name="Duncan S.H."/>
            <person name="Flint H.J."/>
        </authorList>
    </citation>
    <scope>NUCLEOTIDE SEQUENCE</scope>
    <source>
        <strain evidence="5">NBRC 109915</strain>
    </source>
</reference>
<gene>
    <name evidence="5" type="ORF">GCM10007927_28970</name>
</gene>
<keyword evidence="4" id="KW-0862">Zinc</keyword>
<comment type="cofactor">
    <cofactor evidence="1">
        <name>Zn(2+)</name>
        <dbReference type="ChEBI" id="CHEBI:29105"/>
    </cofactor>
</comment>
<name>A0ABQ5VLV1_9RHOB</name>
<comment type="caution">
    <text evidence="5">The sequence shown here is derived from an EMBL/GenBank/DDBJ whole genome shotgun (WGS) entry which is preliminary data.</text>
</comment>
<proteinExistence type="predicted"/>
<evidence type="ECO:0000313" key="6">
    <source>
        <dbReference type="Proteomes" id="UP001161388"/>
    </source>
</evidence>
<keyword evidence="3" id="KW-0479">Metal-binding</keyword>
<evidence type="ECO:0000256" key="1">
    <source>
        <dbReference type="ARBA" id="ARBA00001947"/>
    </source>
</evidence>
<keyword evidence="6" id="KW-1185">Reference proteome</keyword>
<evidence type="ECO:0000313" key="5">
    <source>
        <dbReference type="EMBL" id="GLQ28094.1"/>
    </source>
</evidence>
<dbReference type="Gene3D" id="3.20.20.70">
    <property type="entry name" value="Aldolase class I"/>
    <property type="match status" value="1"/>
</dbReference>
<dbReference type="Proteomes" id="UP001161388">
    <property type="component" value="Unassembled WGS sequence"/>
</dbReference>
<organism evidence="5 6">
    <name type="scientific">Sulfitobacter pacificus</name>
    <dbReference type="NCBI Taxonomy" id="1499314"/>
    <lineage>
        <taxon>Bacteria</taxon>
        <taxon>Pseudomonadati</taxon>
        <taxon>Pseudomonadota</taxon>
        <taxon>Alphaproteobacteria</taxon>
        <taxon>Rhodobacterales</taxon>
        <taxon>Roseobacteraceae</taxon>
        <taxon>Sulfitobacter</taxon>
    </lineage>
</organism>
<reference evidence="5" key="2">
    <citation type="submission" date="2023-01" db="EMBL/GenBank/DDBJ databases">
        <title>Draft genome sequence of Sulfitobacter pacificus strain NBRC 109915.</title>
        <authorList>
            <person name="Sun Q."/>
            <person name="Mori K."/>
        </authorList>
    </citation>
    <scope>NUCLEOTIDE SEQUENCE</scope>
    <source>
        <strain evidence="5">NBRC 109915</strain>
    </source>
</reference>
<dbReference type="PANTHER" id="PTHR37418:SF2">
    <property type="entry name" value="3-KETO-5-AMINOHEXANOATE CLEAVAGE ENZYME"/>
    <property type="match status" value="1"/>
</dbReference>
<sequence length="255" mass="27566">MVAPNGARKTKADHPVLPMTLDELVTTAIECHAAGADGLHLHLRDEDGGHILDAGMYRDALNALRQAVPEMLLQITSEAVGIYGPAEQRRVVEQAKPEAASVSLAEMLADGERQEAIAFYDRCAQADIAVQHILYGPQDLETMSDLLDDGSLNREDLQLIFVLGRYTQGQQSSPADLNPFVTWMQQTCPISQWAVCAFGKQETACLGAALAQGGNARVGFENSFWNADGTIAASNAERVREVMALPRATRNFAAS</sequence>
<dbReference type="EMBL" id="BSNL01000001">
    <property type="protein sequence ID" value="GLQ28094.1"/>
    <property type="molecule type" value="Genomic_DNA"/>
</dbReference>
<dbReference type="Pfam" id="PF05853">
    <property type="entry name" value="BKACE"/>
    <property type="match status" value="1"/>
</dbReference>
<evidence type="ECO:0000256" key="4">
    <source>
        <dbReference type="ARBA" id="ARBA00022833"/>
    </source>
</evidence>
<protein>
    <submittedName>
        <fullName evidence="5">3-keto-5-aminohexanoate cleavage protein</fullName>
    </submittedName>
</protein>
<dbReference type="PANTHER" id="PTHR37418">
    <property type="entry name" value="3-KETO-5-AMINOHEXANOATE CLEAVAGE ENZYME-RELATED"/>
    <property type="match status" value="1"/>
</dbReference>